<dbReference type="EMBL" id="JLXW01000008">
    <property type="protein sequence ID" value="KBZ61921.1"/>
    <property type="molecule type" value="Genomic_DNA"/>
</dbReference>
<comment type="caution">
    <text evidence="3">The sequence shown here is derived from an EMBL/GenBank/DDBJ whole genome shotgun (WGS) entry which is preliminary data.</text>
</comment>
<gene>
    <name evidence="3" type="ORF">K875_02840</name>
</gene>
<evidence type="ECO:0000313" key="4">
    <source>
        <dbReference type="Proteomes" id="UP000025947"/>
    </source>
</evidence>
<protein>
    <recommendedName>
        <fullName evidence="5">Lipoprotein LpqN</fullName>
    </recommendedName>
</protein>
<feature type="signal peptide" evidence="2">
    <location>
        <begin position="1"/>
        <end position="18"/>
    </location>
</feature>
<dbReference type="HOGENOM" id="CLU_111998_0_0_11"/>
<evidence type="ECO:0000256" key="1">
    <source>
        <dbReference type="SAM" id="MobiDB-lite"/>
    </source>
</evidence>
<feature type="region of interest" description="Disordered" evidence="1">
    <location>
        <begin position="27"/>
        <end position="62"/>
    </location>
</feature>
<evidence type="ECO:0008006" key="5">
    <source>
        <dbReference type="Google" id="ProtNLM"/>
    </source>
</evidence>
<feature type="chain" id="PRO_5038791885" description="Lipoprotein LpqN" evidence="2">
    <location>
        <begin position="19"/>
        <end position="208"/>
    </location>
</feature>
<dbReference type="Proteomes" id="UP000025947">
    <property type="component" value="Unassembled WGS sequence"/>
</dbReference>
<evidence type="ECO:0000313" key="3">
    <source>
        <dbReference type="EMBL" id="KBZ61921.1"/>
    </source>
</evidence>
<dbReference type="PATRIC" id="fig|1324261.3.peg.2859"/>
<name>A0A051U003_9MYCO</name>
<organism evidence="3 4">
    <name type="scientific">Mycobacterium [tuberculosis] TKK-01-0051</name>
    <dbReference type="NCBI Taxonomy" id="1324261"/>
    <lineage>
        <taxon>Bacteria</taxon>
        <taxon>Bacillati</taxon>
        <taxon>Actinomycetota</taxon>
        <taxon>Actinomycetes</taxon>
        <taxon>Mycobacteriales</taxon>
        <taxon>Mycobacteriaceae</taxon>
        <taxon>Mycobacterium</taxon>
        <taxon>Mycobacterium avium complex (MAC)</taxon>
    </lineage>
</organism>
<dbReference type="AlphaFoldDB" id="A0A051U003"/>
<dbReference type="PROSITE" id="PS51257">
    <property type="entry name" value="PROKAR_LIPOPROTEIN"/>
    <property type="match status" value="1"/>
</dbReference>
<keyword evidence="4" id="KW-1185">Reference proteome</keyword>
<dbReference type="RefSeq" id="WP_044485518.1">
    <property type="nucleotide sequence ID" value="NZ_KK328284.1"/>
</dbReference>
<reference evidence="3 4" key="1">
    <citation type="submission" date="2014-04" db="EMBL/GenBank/DDBJ databases">
        <title>The Genome Sequence of Mycobacterium tuberculosis TKK-01-0051.</title>
        <authorList>
            <consortium name="The Broad Institute Genomics Platform"/>
            <consortium name="The Broad Institute Genome Sequencing Center for Infectious Disease"/>
            <person name="Earl A.M."/>
            <person name="Cohen K."/>
            <person name="Pym A."/>
            <person name="Bishai W."/>
            <person name="Maharaj K."/>
            <person name="Desjardins C."/>
            <person name="Abeel T."/>
            <person name="Young S."/>
            <person name="Zeng Q."/>
            <person name="Gargeya S."/>
            <person name="Abouelleil A."/>
            <person name="Alvarado L."/>
            <person name="Chapman S.B."/>
            <person name="Gainer-Dewar J."/>
            <person name="Goldberg J."/>
            <person name="Griggs A."/>
            <person name="Gujja S."/>
            <person name="Hansen M."/>
            <person name="Howarth C."/>
            <person name="Imamovic A."/>
            <person name="Larimer J."/>
            <person name="Murphy C."/>
            <person name="Naylor J."/>
            <person name="Pearson M."/>
            <person name="Poon T.W."/>
            <person name="Priest M."/>
            <person name="Roberts A."/>
            <person name="Saif S."/>
            <person name="Shea T."/>
            <person name="Sykes S."/>
            <person name="Wortman J."/>
            <person name="Nusbaum C."/>
            <person name="Birren B."/>
        </authorList>
    </citation>
    <scope>NUCLEOTIDE SEQUENCE [LARGE SCALE GENOMIC DNA]</scope>
    <source>
        <strain evidence="3 4">TKK-01-0051</strain>
    </source>
</reference>
<proteinExistence type="predicted"/>
<accession>A0A051U003</accession>
<feature type="compositionally biased region" description="Low complexity" evidence="1">
    <location>
        <begin position="27"/>
        <end position="53"/>
    </location>
</feature>
<evidence type="ECO:0000256" key="2">
    <source>
        <dbReference type="SAM" id="SignalP"/>
    </source>
</evidence>
<keyword evidence="2" id="KW-0732">Signal</keyword>
<sequence length="208" mass="20816">MSKFSRLAVGLPLTLALAGTTVVGCGNGSKSPVASSPTSASGPSSPAGHTATSTPPPAQPTDYTRWLIAAGDINAPEVFTATPPISNPNGQPGASTTFSNTDRTHVITDSIQVLSDPPAAQRALESAKSTHDGYVHGAPEPIGIGTAGTTISGPSPDGAKGVTVLMFTEGKAFVELEFDGPPSALVPPDFVTDVGQKQDAAVRTGLGG</sequence>